<dbReference type="SUPFAM" id="SSF103378">
    <property type="entry name" value="2-methylcitrate dehydratase PrpD"/>
    <property type="match status" value="1"/>
</dbReference>
<gene>
    <name evidence="4" type="ORF">H0A68_06415</name>
</gene>
<sequence>MNNASQRQVTVLEKLADFIHGIAYTDLPEPVIARAKDLMADSLGCAFGALSSEPGSAVIKFAQDCGGLEQSTLIAGTKTSAPLATLVNGTLLRYLDNNDYYFGRDPAHPSGNLAVVMAVAERQKSSGAELLATLIAAYELHIRLADYAGIPSLWKRGWHHGTNLQFSCAAAAGKLSWCDAHRTAHAMAIAASHGNTLAQLQSGKVSMIKASAEAWVAKGAVEAAMLASYGMTGPLDLMEGRHGWASVVAGEVDAAHLTSPVQHGMYRILDVCAKPYPVVATAIAPVGAAIELHEKNSFDVACIDRVIVYLPRFALTSPSADPGRRHPTSIESAQHSFYYCTAVALLDGACGPEQFTNKRMQDAALHSLLDKVVLMGDENLDAGWPSAAGAAVHVCLGDGKVHICRHDFPLGHPKRPLDAAALAKKFLNYAVPVLSSSRAHALLDAIYCIEDCRDVREFTALLAR</sequence>
<dbReference type="InterPro" id="IPR045337">
    <property type="entry name" value="MmgE_PrpD_C"/>
</dbReference>
<comment type="caution">
    <text evidence="4">The sequence shown here is derived from an EMBL/GenBank/DDBJ whole genome shotgun (WGS) entry which is preliminary data.</text>
</comment>
<proteinExistence type="inferred from homology"/>
<dbReference type="InterPro" id="IPR005656">
    <property type="entry name" value="MmgE_PrpD"/>
</dbReference>
<feature type="domain" description="MmgE/PrpD C-terminal" evidence="3">
    <location>
        <begin position="276"/>
        <end position="450"/>
    </location>
</feature>
<dbReference type="RefSeq" id="WP_167668867.1">
    <property type="nucleotide sequence ID" value="NZ_JACCEW010000002.1"/>
</dbReference>
<keyword evidence="5" id="KW-1185">Reference proteome</keyword>
<accession>A0A853FD91</accession>
<evidence type="ECO:0000256" key="1">
    <source>
        <dbReference type="ARBA" id="ARBA00006174"/>
    </source>
</evidence>
<protein>
    <submittedName>
        <fullName evidence="4">MmgE/PrpD family protein</fullName>
    </submittedName>
</protein>
<dbReference type="InterPro" id="IPR036148">
    <property type="entry name" value="MmgE/PrpD_sf"/>
</dbReference>
<name>A0A853FD91_9BURK</name>
<organism evidence="4 5">
    <name type="scientific">Allopusillimonas soli</name>
    <dbReference type="NCBI Taxonomy" id="659016"/>
    <lineage>
        <taxon>Bacteria</taxon>
        <taxon>Pseudomonadati</taxon>
        <taxon>Pseudomonadota</taxon>
        <taxon>Betaproteobacteria</taxon>
        <taxon>Burkholderiales</taxon>
        <taxon>Alcaligenaceae</taxon>
        <taxon>Allopusillimonas</taxon>
    </lineage>
</organism>
<dbReference type="InterPro" id="IPR042188">
    <property type="entry name" value="MmgE/PrpD_sf_2"/>
</dbReference>
<dbReference type="InterPro" id="IPR042183">
    <property type="entry name" value="MmgE/PrpD_sf_1"/>
</dbReference>
<evidence type="ECO:0000313" key="5">
    <source>
        <dbReference type="Proteomes" id="UP000580517"/>
    </source>
</evidence>
<dbReference type="Gene3D" id="3.30.1330.120">
    <property type="entry name" value="2-methylcitrate dehydratase PrpD"/>
    <property type="match status" value="1"/>
</dbReference>
<evidence type="ECO:0000259" key="3">
    <source>
        <dbReference type="Pfam" id="PF19305"/>
    </source>
</evidence>
<comment type="similarity">
    <text evidence="1">Belongs to the PrpD family.</text>
</comment>
<evidence type="ECO:0000259" key="2">
    <source>
        <dbReference type="Pfam" id="PF03972"/>
    </source>
</evidence>
<dbReference type="GO" id="GO:0016829">
    <property type="term" value="F:lyase activity"/>
    <property type="evidence" value="ECO:0007669"/>
    <property type="project" value="InterPro"/>
</dbReference>
<dbReference type="Gene3D" id="1.10.4100.10">
    <property type="entry name" value="2-methylcitrate dehydratase PrpD"/>
    <property type="match status" value="1"/>
</dbReference>
<dbReference type="Proteomes" id="UP000580517">
    <property type="component" value="Unassembled WGS sequence"/>
</dbReference>
<reference evidence="4 5" key="1">
    <citation type="submission" date="2020-07" db="EMBL/GenBank/DDBJ databases">
        <title>Taxonomic revisions and descriptions of new bacterial species based on genomic comparisons in the high-G+C-content subgroup of the family Alcaligenaceae.</title>
        <authorList>
            <person name="Szabo A."/>
            <person name="Felfoldi T."/>
        </authorList>
    </citation>
    <scope>NUCLEOTIDE SEQUENCE [LARGE SCALE GENOMIC DNA]</scope>
    <source>
        <strain evidence="4 5">DSM 25264</strain>
    </source>
</reference>
<dbReference type="InterPro" id="IPR045336">
    <property type="entry name" value="MmgE_PrpD_N"/>
</dbReference>
<dbReference type="Pfam" id="PF19305">
    <property type="entry name" value="MmgE_PrpD_C"/>
    <property type="match status" value="1"/>
</dbReference>
<dbReference type="AlphaFoldDB" id="A0A853FD91"/>
<dbReference type="PANTHER" id="PTHR16943:SF8">
    <property type="entry name" value="2-METHYLCITRATE DEHYDRATASE"/>
    <property type="match status" value="1"/>
</dbReference>
<feature type="domain" description="MmgE/PrpD N-terminal" evidence="2">
    <location>
        <begin position="13"/>
        <end position="251"/>
    </location>
</feature>
<dbReference type="PANTHER" id="PTHR16943">
    <property type="entry name" value="2-METHYLCITRATE DEHYDRATASE-RELATED"/>
    <property type="match status" value="1"/>
</dbReference>
<evidence type="ECO:0000313" key="4">
    <source>
        <dbReference type="EMBL" id="NYT36501.1"/>
    </source>
</evidence>
<dbReference type="EMBL" id="JACCEW010000002">
    <property type="protein sequence ID" value="NYT36501.1"/>
    <property type="molecule type" value="Genomic_DNA"/>
</dbReference>
<dbReference type="Pfam" id="PF03972">
    <property type="entry name" value="MmgE_PrpD_N"/>
    <property type="match status" value="1"/>
</dbReference>